<dbReference type="GO" id="GO:0004792">
    <property type="term" value="F:thiosulfate-cyanide sulfurtransferase activity"/>
    <property type="evidence" value="ECO:0007669"/>
    <property type="project" value="EnsemblFungi"/>
</dbReference>
<dbReference type="AlphaFoldDB" id="A0A0F8BMN7"/>
<dbReference type="SUPFAM" id="SSF52821">
    <property type="entry name" value="Rhodanese/Cell cycle control phosphatase"/>
    <property type="match status" value="1"/>
</dbReference>
<dbReference type="Proteomes" id="UP000034841">
    <property type="component" value="Unassembled WGS sequence"/>
</dbReference>
<dbReference type="EMBL" id="LBBL01000211">
    <property type="protein sequence ID" value="KKF93743.1"/>
    <property type="molecule type" value="Genomic_DNA"/>
</dbReference>
<protein>
    <submittedName>
        <fullName evidence="2">CDC25-like phosphatase YCH1</fullName>
        <ecNumber evidence="2">3.1.3.-</ecNumber>
    </submittedName>
</protein>
<evidence type="ECO:0000259" key="1">
    <source>
        <dbReference type="PROSITE" id="PS50206"/>
    </source>
</evidence>
<dbReference type="EC" id="3.1.3.-" evidence="2"/>
<evidence type="ECO:0000313" key="2">
    <source>
        <dbReference type="EMBL" id="KKF93743.1"/>
    </source>
</evidence>
<proteinExistence type="predicted"/>
<dbReference type="PANTHER" id="PTHR10828:SF38">
    <property type="entry name" value="ARSENICAL-RESISTANCE PROTEIN 2-RELATED"/>
    <property type="match status" value="1"/>
</dbReference>
<name>A0A0F8BMN7_CERFI</name>
<dbReference type="SMART" id="SM00450">
    <property type="entry name" value="RHOD"/>
    <property type="match status" value="1"/>
</dbReference>
<dbReference type="GO" id="GO:0004725">
    <property type="term" value="F:protein tyrosine phosphatase activity"/>
    <property type="evidence" value="ECO:0007669"/>
    <property type="project" value="TreeGrafter"/>
</dbReference>
<dbReference type="GO" id="GO:0005737">
    <property type="term" value="C:cytoplasm"/>
    <property type="evidence" value="ECO:0007669"/>
    <property type="project" value="TreeGrafter"/>
</dbReference>
<dbReference type="InterPro" id="IPR036873">
    <property type="entry name" value="Rhodanese-like_dom_sf"/>
</dbReference>
<dbReference type="PANTHER" id="PTHR10828">
    <property type="entry name" value="M-PHASE INDUCER PHOSPHATASE DUAL SPECIFICITY PHOSPHATASE CDC25"/>
    <property type="match status" value="1"/>
</dbReference>
<dbReference type="PROSITE" id="PS50206">
    <property type="entry name" value="RHODANESE_3"/>
    <property type="match status" value="1"/>
</dbReference>
<dbReference type="Pfam" id="PF00581">
    <property type="entry name" value="Rhodanese"/>
    <property type="match status" value="1"/>
</dbReference>
<dbReference type="Gene3D" id="3.40.250.10">
    <property type="entry name" value="Rhodanese-like domain"/>
    <property type="match status" value="1"/>
</dbReference>
<dbReference type="OrthoDB" id="102559at2759"/>
<reference evidence="2 3" key="1">
    <citation type="submission" date="2015-04" db="EMBL/GenBank/DDBJ databases">
        <title>Genome sequence of Ceratocystis platani, a major pathogen of plane trees.</title>
        <authorList>
            <person name="Belbahri L."/>
        </authorList>
    </citation>
    <scope>NUCLEOTIDE SEQUENCE [LARGE SCALE GENOMIC DNA]</scope>
    <source>
        <strain evidence="2 3">CFO</strain>
    </source>
</reference>
<feature type="domain" description="Rhodanese" evidence="1">
    <location>
        <begin position="27"/>
        <end position="126"/>
    </location>
</feature>
<keyword evidence="3" id="KW-1185">Reference proteome</keyword>
<comment type="caution">
    <text evidence="2">The sequence shown here is derived from an EMBL/GenBank/DDBJ whole genome shotgun (WGS) entry which is preliminary data.</text>
</comment>
<organism evidence="2 3">
    <name type="scientific">Ceratocystis fimbriata f. sp. platani</name>
    <dbReference type="NCBI Taxonomy" id="88771"/>
    <lineage>
        <taxon>Eukaryota</taxon>
        <taxon>Fungi</taxon>
        <taxon>Dikarya</taxon>
        <taxon>Ascomycota</taxon>
        <taxon>Pezizomycotina</taxon>
        <taxon>Sordariomycetes</taxon>
        <taxon>Hypocreomycetidae</taxon>
        <taxon>Microascales</taxon>
        <taxon>Ceratocystidaceae</taxon>
        <taxon>Ceratocystis</taxon>
    </lineage>
</organism>
<evidence type="ECO:0000313" key="3">
    <source>
        <dbReference type="Proteomes" id="UP000034841"/>
    </source>
</evidence>
<accession>A0A0F8BMN7</accession>
<gene>
    <name evidence="2" type="primary">YCH1</name>
    <name evidence="2" type="ORF">CFO_g3897</name>
</gene>
<dbReference type="GO" id="GO:0005634">
    <property type="term" value="C:nucleus"/>
    <property type="evidence" value="ECO:0007669"/>
    <property type="project" value="TreeGrafter"/>
</dbReference>
<dbReference type="InterPro" id="IPR001763">
    <property type="entry name" value="Rhodanese-like_dom"/>
</dbReference>
<sequence length="140" mass="15424">MATIASINRISASQLADMIRTYEGQLGDAPFAIIDVRDTDYIGGHIKGCTNIPSHSFDLMLPGLIQTLANKPTVVFHCALSQQRGPAAALRFLRELQRLGKASNHQVMVLEGGFTSWQELYGADDALTEDYDSALWRNGW</sequence>
<keyword evidence="2" id="KW-0378">Hydrolase</keyword>